<gene>
    <name evidence="1" type="ORF">SAMN05192540_3937</name>
</gene>
<dbReference type="AlphaFoldDB" id="A0A1H4UWL7"/>
<organism evidence="1 2">
    <name type="scientific">Maribacter dokdonensis</name>
    <dbReference type="NCBI Taxonomy" id="320912"/>
    <lineage>
        <taxon>Bacteria</taxon>
        <taxon>Pseudomonadati</taxon>
        <taxon>Bacteroidota</taxon>
        <taxon>Flavobacteriia</taxon>
        <taxon>Flavobacteriales</taxon>
        <taxon>Flavobacteriaceae</taxon>
        <taxon>Maribacter</taxon>
    </lineage>
</organism>
<dbReference type="InterPro" id="IPR016053">
    <property type="entry name" value="Haem_Oase-like"/>
</dbReference>
<proteinExistence type="predicted"/>
<dbReference type="SUPFAM" id="SSF48613">
    <property type="entry name" value="Heme oxygenase-like"/>
    <property type="match status" value="1"/>
</dbReference>
<accession>A0A1H4UWL7</accession>
<name>A0A1H4UWL7_9FLAO</name>
<dbReference type="Pfam" id="PF01126">
    <property type="entry name" value="Heme_oxygenase"/>
    <property type="match status" value="1"/>
</dbReference>
<sequence>MSFLTTLKNNTKVAHIRVEKVMVKEIKSISCLEHYARLLERLFLFYNPLECKVHQSLNHSILPDIDKRKHTNWILEDLDVLGYTINTSNYYKTQHITSISYAVGVLYVMEGSTMGGQIISKMVKKQLETDINTHYFDSYRDKTMEMWLSFKNSITQYETQLDHEEVFNGANETFSALKKWLELTSILESISE</sequence>
<dbReference type="OrthoDB" id="114943at2"/>
<dbReference type="CDD" id="cd19166">
    <property type="entry name" value="HemeO-bac"/>
    <property type="match status" value="1"/>
</dbReference>
<evidence type="ECO:0000313" key="1">
    <source>
        <dbReference type="EMBL" id="SEC73262.1"/>
    </source>
</evidence>
<dbReference type="RefSeq" id="WP_074674587.1">
    <property type="nucleotide sequence ID" value="NZ_FNTB01000001.1"/>
</dbReference>
<dbReference type="GO" id="GO:0004392">
    <property type="term" value="F:heme oxygenase (decyclizing) activity"/>
    <property type="evidence" value="ECO:0007669"/>
    <property type="project" value="InterPro"/>
</dbReference>
<dbReference type="GO" id="GO:0006788">
    <property type="term" value="P:heme oxidation"/>
    <property type="evidence" value="ECO:0007669"/>
    <property type="project" value="InterPro"/>
</dbReference>
<reference evidence="1 2" key="1">
    <citation type="submission" date="2016-10" db="EMBL/GenBank/DDBJ databases">
        <authorList>
            <person name="de Groot N.N."/>
        </authorList>
    </citation>
    <scope>NUCLEOTIDE SEQUENCE [LARGE SCALE GENOMIC DNA]</scope>
    <source>
        <strain evidence="1 2">MAR_2009_71</strain>
    </source>
</reference>
<protein>
    <submittedName>
        <fullName evidence="1">Heme oxygenase</fullName>
    </submittedName>
</protein>
<dbReference type="Gene3D" id="1.20.910.10">
    <property type="entry name" value="Heme oxygenase-like"/>
    <property type="match status" value="1"/>
</dbReference>
<evidence type="ECO:0000313" key="2">
    <source>
        <dbReference type="Proteomes" id="UP000183038"/>
    </source>
</evidence>
<dbReference type="Proteomes" id="UP000183038">
    <property type="component" value="Unassembled WGS sequence"/>
</dbReference>
<dbReference type="InterPro" id="IPR016084">
    <property type="entry name" value="Haem_Oase-like_multi-hlx"/>
</dbReference>
<dbReference type="EMBL" id="FNTB01000001">
    <property type="protein sequence ID" value="SEC73262.1"/>
    <property type="molecule type" value="Genomic_DNA"/>
</dbReference>